<dbReference type="InParanoid" id="K3W5W9"/>
<dbReference type="HOGENOM" id="CLU_038746_2_0_1"/>
<feature type="compositionally biased region" description="Polar residues" evidence="2">
    <location>
        <begin position="43"/>
        <end position="64"/>
    </location>
</feature>
<reference evidence="4" key="1">
    <citation type="journal article" date="2010" name="Genome Biol.">
        <title>Genome sequence of the necrotrophic plant pathogen Pythium ultimum reveals original pathogenicity mechanisms and effector repertoire.</title>
        <authorList>
            <person name="Levesque C.A."/>
            <person name="Brouwer H."/>
            <person name="Cano L."/>
            <person name="Hamilton J.P."/>
            <person name="Holt C."/>
            <person name="Huitema E."/>
            <person name="Raffaele S."/>
            <person name="Robideau G.P."/>
            <person name="Thines M."/>
            <person name="Win J."/>
            <person name="Zerillo M.M."/>
            <person name="Beakes G.W."/>
            <person name="Boore J.L."/>
            <person name="Busam D."/>
            <person name="Dumas B."/>
            <person name="Ferriera S."/>
            <person name="Fuerstenberg S.I."/>
            <person name="Gachon C.M."/>
            <person name="Gaulin E."/>
            <person name="Govers F."/>
            <person name="Grenville-Briggs L."/>
            <person name="Horner N."/>
            <person name="Hostetler J."/>
            <person name="Jiang R.H."/>
            <person name="Johnson J."/>
            <person name="Krajaejun T."/>
            <person name="Lin H."/>
            <person name="Meijer H.J."/>
            <person name="Moore B."/>
            <person name="Morris P."/>
            <person name="Phuntmart V."/>
            <person name="Puiu D."/>
            <person name="Shetty J."/>
            <person name="Stajich J.E."/>
            <person name="Tripathy S."/>
            <person name="Wawra S."/>
            <person name="van West P."/>
            <person name="Whitty B.R."/>
            <person name="Coutinho P.M."/>
            <person name="Henrissat B."/>
            <person name="Martin F."/>
            <person name="Thomas P.D."/>
            <person name="Tyler B.M."/>
            <person name="De Vries R.P."/>
            <person name="Kamoun S."/>
            <person name="Yandell M."/>
            <person name="Tisserat N."/>
            <person name="Buell C.R."/>
        </authorList>
    </citation>
    <scope>NUCLEOTIDE SEQUENCE</scope>
    <source>
        <strain evidence="4">DAOM:BR144</strain>
    </source>
</reference>
<dbReference type="InterPro" id="IPR049733">
    <property type="entry name" value="CCDC61_N"/>
</dbReference>
<keyword evidence="1" id="KW-0175">Coiled coil</keyword>
<evidence type="ECO:0000256" key="1">
    <source>
        <dbReference type="SAM" id="Coils"/>
    </source>
</evidence>
<organism evidence="3 4">
    <name type="scientific">Globisporangium ultimum (strain ATCC 200006 / CBS 805.95 / DAOM BR144)</name>
    <name type="common">Pythium ultimum</name>
    <dbReference type="NCBI Taxonomy" id="431595"/>
    <lineage>
        <taxon>Eukaryota</taxon>
        <taxon>Sar</taxon>
        <taxon>Stramenopiles</taxon>
        <taxon>Oomycota</taxon>
        <taxon>Peronosporomycetes</taxon>
        <taxon>Pythiales</taxon>
        <taxon>Pythiaceae</taxon>
        <taxon>Globisporangium</taxon>
    </lineage>
</organism>
<dbReference type="eggNOG" id="ENOG502QRAS">
    <property type="taxonomic scope" value="Eukaryota"/>
</dbReference>
<evidence type="ECO:0000256" key="2">
    <source>
        <dbReference type="SAM" id="MobiDB-lite"/>
    </source>
</evidence>
<proteinExistence type="predicted"/>
<name>K3W5W9_GLOUD</name>
<dbReference type="AlphaFoldDB" id="K3W5W9"/>
<reference evidence="4" key="2">
    <citation type="submission" date="2010-04" db="EMBL/GenBank/DDBJ databases">
        <authorList>
            <person name="Buell R."/>
            <person name="Hamilton J."/>
            <person name="Hostetler J."/>
        </authorList>
    </citation>
    <scope>NUCLEOTIDE SEQUENCE [LARGE SCALE GENOMIC DNA]</scope>
    <source>
        <strain evidence="4">DAOM:BR144</strain>
    </source>
</reference>
<accession>K3W5W9</accession>
<dbReference type="EnsemblProtists" id="PYU1_T000360">
    <property type="protein sequence ID" value="PYU1_T000360"/>
    <property type="gene ID" value="PYU1_G000360"/>
</dbReference>
<sequence length="296" mass="33043">MEDTEVASRVEFHGVAYVVTVSVRDQQLHVQVEVDDHAPQAAGPSTVSPRGTTSSQPAAANGNTEMTCWTGSFPSAYIEELTRKTGNFKRFSIFVNMLLSALSHRSDAVFIDLLTTSDLELYRKRKIGSKGLFPSKPQDVFDNFPSAAAGGAASNKRYLILTYAVEFDRVHYPLPLALVQTPSPEILQRTIRRLRQELVASNRDSKVLQLHDEVEALKEENRCLKSTLKQHFEPSSASENVNFLNQPINQDGAESPIDLQRELKATLTENKELIAIYQQLREESSAEIGRLKAEIK</sequence>
<dbReference type="STRING" id="431595.K3W5W9"/>
<reference evidence="3" key="3">
    <citation type="submission" date="2015-02" db="UniProtKB">
        <authorList>
            <consortium name="EnsemblProtists"/>
        </authorList>
    </citation>
    <scope>IDENTIFICATION</scope>
    <source>
        <strain evidence="3">DAOM BR144</strain>
    </source>
</reference>
<dbReference type="EMBL" id="GL376636">
    <property type="status" value="NOT_ANNOTATED_CDS"/>
    <property type="molecule type" value="Genomic_DNA"/>
</dbReference>
<dbReference type="CDD" id="cd22284">
    <property type="entry name" value="HD_CCDC61_N"/>
    <property type="match status" value="1"/>
</dbReference>
<evidence type="ECO:0000313" key="3">
    <source>
        <dbReference type="EnsemblProtists" id="PYU1_T000360"/>
    </source>
</evidence>
<evidence type="ECO:0000313" key="4">
    <source>
        <dbReference type="Proteomes" id="UP000019132"/>
    </source>
</evidence>
<dbReference type="VEuPathDB" id="FungiDB:PYU1_G000360"/>
<feature type="region of interest" description="Disordered" evidence="2">
    <location>
        <begin position="36"/>
        <end position="64"/>
    </location>
</feature>
<feature type="coiled-coil region" evidence="1">
    <location>
        <begin position="263"/>
        <end position="294"/>
    </location>
</feature>
<keyword evidence="4" id="KW-1185">Reference proteome</keyword>
<protein>
    <recommendedName>
        <fullName evidence="5">Coiled-coil domain-containing protein 61</fullName>
    </recommendedName>
</protein>
<dbReference type="Proteomes" id="UP000019132">
    <property type="component" value="Unassembled WGS sequence"/>
</dbReference>
<evidence type="ECO:0008006" key="5">
    <source>
        <dbReference type="Google" id="ProtNLM"/>
    </source>
</evidence>
<dbReference type="OMA" id="NTEMTCW"/>